<keyword evidence="1" id="KW-0249">Electron transport</keyword>
<name>A0AAN6FSF0_9PEZI</name>
<organism evidence="3 4">
    <name type="scientific">Friedmanniomyces endolithicus</name>
    <dbReference type="NCBI Taxonomy" id="329885"/>
    <lineage>
        <taxon>Eukaryota</taxon>
        <taxon>Fungi</taxon>
        <taxon>Dikarya</taxon>
        <taxon>Ascomycota</taxon>
        <taxon>Pezizomycotina</taxon>
        <taxon>Dothideomycetes</taxon>
        <taxon>Dothideomycetidae</taxon>
        <taxon>Mycosphaerellales</taxon>
        <taxon>Teratosphaeriaceae</taxon>
        <taxon>Friedmanniomyces</taxon>
    </lineage>
</organism>
<dbReference type="SUPFAM" id="SSF52833">
    <property type="entry name" value="Thioredoxin-like"/>
    <property type="match status" value="1"/>
</dbReference>
<evidence type="ECO:0000256" key="2">
    <source>
        <dbReference type="SAM" id="SignalP"/>
    </source>
</evidence>
<dbReference type="AlphaFoldDB" id="A0AAN6FSF0"/>
<dbReference type="PANTHER" id="PTHR33558">
    <property type="entry name" value="GLUTAREDOXIN-LIKE PROTEIN C5ORF63 HOMOLOG"/>
    <property type="match status" value="1"/>
</dbReference>
<keyword evidence="2" id="KW-0732">Signal</keyword>
<dbReference type="InterPro" id="IPR036249">
    <property type="entry name" value="Thioredoxin-like_sf"/>
</dbReference>
<dbReference type="InterPro" id="IPR008554">
    <property type="entry name" value="Glutaredoxin-like"/>
</dbReference>
<proteinExistence type="inferred from homology"/>
<dbReference type="Proteomes" id="UP001168146">
    <property type="component" value="Unassembled WGS sequence"/>
</dbReference>
<feature type="chain" id="PRO_5042825635" description="Glutaredoxin-like protein" evidence="2">
    <location>
        <begin position="23"/>
        <end position="116"/>
    </location>
</feature>
<dbReference type="Gene3D" id="3.40.30.10">
    <property type="entry name" value="Glutaredoxin"/>
    <property type="match status" value="1"/>
</dbReference>
<evidence type="ECO:0000313" key="4">
    <source>
        <dbReference type="Proteomes" id="UP001168146"/>
    </source>
</evidence>
<keyword evidence="1" id="KW-0813">Transport</keyword>
<feature type="signal peptide" evidence="2">
    <location>
        <begin position="1"/>
        <end position="22"/>
    </location>
</feature>
<comment type="caution">
    <text evidence="3">The sequence shown here is derived from an EMBL/GenBank/DDBJ whole genome shotgun (WGS) entry which is preliminary data.</text>
</comment>
<gene>
    <name evidence="3" type="ORF">LTR82_005379</name>
</gene>
<evidence type="ECO:0000313" key="3">
    <source>
        <dbReference type="EMBL" id="KAK0323632.1"/>
    </source>
</evidence>
<comment type="similarity">
    <text evidence="1">Belongs to the glutaredoxin family.</text>
</comment>
<reference evidence="3" key="1">
    <citation type="submission" date="2021-12" db="EMBL/GenBank/DDBJ databases">
        <title>Black yeast isolated from Biological Soil Crust.</title>
        <authorList>
            <person name="Kurbessoian T."/>
        </authorList>
    </citation>
    <scope>NUCLEOTIDE SEQUENCE</scope>
    <source>
        <strain evidence="3">CCFEE 5208</strain>
    </source>
</reference>
<accession>A0AAN6FSF0</accession>
<protein>
    <recommendedName>
        <fullName evidence="1">Glutaredoxin-like protein</fullName>
    </recommendedName>
</protein>
<sequence length="116" mass="13321">MKATLSLRQLALRLTLFTRANCSLCDDAKAVLERTRNTRRFEYTEIDVMVTGYDKWKALYEFDTPVVHVDQAQELKEGASQGEGTTAQAKKLMHRFTEAQLRATMDEVEHNKAIVR</sequence>
<evidence type="ECO:0000256" key="1">
    <source>
        <dbReference type="RuleBase" id="RU363082"/>
    </source>
</evidence>
<dbReference type="PANTHER" id="PTHR33558:SF1">
    <property type="entry name" value="GLUTAREDOXIN-LIKE PROTEIN C5ORF63 HOMOLOG"/>
    <property type="match status" value="1"/>
</dbReference>
<dbReference type="InterPro" id="IPR052565">
    <property type="entry name" value="Glutaredoxin-like_YDR286C"/>
</dbReference>
<dbReference type="EMBL" id="JASUXU010000012">
    <property type="protein sequence ID" value="KAK0323632.1"/>
    <property type="molecule type" value="Genomic_DNA"/>
</dbReference>
<dbReference type="Pfam" id="PF05768">
    <property type="entry name" value="Glrx-like"/>
    <property type="match status" value="1"/>
</dbReference>